<evidence type="ECO:0000256" key="18">
    <source>
        <dbReference type="ARBA" id="ARBA00023136"/>
    </source>
</evidence>
<evidence type="ECO:0000256" key="1">
    <source>
        <dbReference type="ARBA" id="ARBA00001935"/>
    </source>
</evidence>
<evidence type="ECO:0000256" key="7">
    <source>
        <dbReference type="ARBA" id="ARBA00015947"/>
    </source>
</evidence>
<keyword evidence="15 20" id="KW-1133">Transmembrane helix</keyword>
<dbReference type="InterPro" id="IPR023616">
    <property type="entry name" value="Cyt_c_oxase-like_su1_dom"/>
</dbReference>
<feature type="transmembrane region" description="Helical" evidence="20">
    <location>
        <begin position="449"/>
        <end position="470"/>
    </location>
</feature>
<feature type="transmembrane region" description="Helical" evidence="20">
    <location>
        <begin position="143"/>
        <end position="168"/>
    </location>
</feature>
<feature type="transmembrane region" description="Helical" evidence="20">
    <location>
        <begin position="101"/>
        <end position="123"/>
    </location>
</feature>
<comment type="function">
    <text evidence="19">Component of the cytochrome c oxidase, the last enzyme in the mitochondrial electron transport chain which drives oxidative phosphorylation. The respiratory chain contains 3 multisubunit complexes succinate dehydrogenase (complex II, CII), ubiquinol-cytochrome c oxidoreductase (cytochrome b-c1 complex, complex III, CIII) and cytochrome c oxidase (complex IV, CIV), that cooperate to transfer electrons derived from NADH and succinate to molecular oxygen, creating an electrochemical gradient over the inner membrane that drives transmembrane transport and the ATP synthase. Cytochrome c oxidase is the component of the respiratory chain that catalyzes the reduction of oxygen to water. Electrons originating from reduced cytochrome c in the intermembrane space (IMS) are transferred via the dinuclear copper A center (CU(A)) of subunit 2 and heme A of subunit 1 to the active site in subunit 1, a binuclear center (BNC) formed by heme A3 and copper B (CU(B)). The BNC reduces molecular oxygen to 2 water molecules using 4 electrons from cytochrome c in the IMS and 4 protons from the mitochondrial matrix.</text>
</comment>
<keyword evidence="19 22" id="KW-0496">Mitochondrion</keyword>
<dbReference type="GO" id="GO:0005743">
    <property type="term" value="C:mitochondrial inner membrane"/>
    <property type="evidence" value="ECO:0007669"/>
    <property type="project" value="UniProtKB-SubCell"/>
</dbReference>
<feature type="transmembrane region" description="Helical" evidence="20">
    <location>
        <begin position="411"/>
        <end position="429"/>
    </location>
</feature>
<evidence type="ECO:0000259" key="21">
    <source>
        <dbReference type="PROSITE" id="PS50855"/>
    </source>
</evidence>
<feature type="transmembrane region" description="Helical" evidence="20">
    <location>
        <begin position="335"/>
        <end position="355"/>
    </location>
</feature>
<dbReference type="EC" id="7.1.1.9" evidence="6 19"/>
<protein>
    <recommendedName>
        <fullName evidence="7 19">Cytochrome c oxidase subunit 1</fullName>
        <ecNumber evidence="6 19">7.1.1.9</ecNumber>
    </recommendedName>
</protein>
<feature type="transmembrane region" description="Helical" evidence="20">
    <location>
        <begin position="54"/>
        <end position="80"/>
    </location>
</feature>
<dbReference type="SUPFAM" id="SSF81442">
    <property type="entry name" value="Cytochrome c oxidase subunit I-like"/>
    <property type="match status" value="1"/>
</dbReference>
<keyword evidence="10 19" id="KW-0679">Respiratory chain</keyword>
<dbReference type="InterPro" id="IPR036927">
    <property type="entry name" value="Cyt_c_oxase-like_su1_sf"/>
</dbReference>
<dbReference type="GO" id="GO:0020037">
    <property type="term" value="F:heme binding"/>
    <property type="evidence" value="ECO:0007669"/>
    <property type="project" value="InterPro"/>
</dbReference>
<dbReference type="InterPro" id="IPR000883">
    <property type="entry name" value="Cyt_C_Oxase_1"/>
</dbReference>
<sequence length="510" mass="57272">MRWMFSTNHKDIGTLFFIFGIWSGLLGTSLSLMIRTELGQPGSLLNDDQLYNVIVTAHAFVMIFFLVMPVMIGGFGNWLVPLMLGAPDMAFPRMNNMSFWLLPPSLTLLLSSAAVESGAGTGWTVYPPLSSNLAHMGPSVDLAIFSLHLAGISSILGAINFITTIINMRWEGMLMERLPLFVWSVFITAVLLLLSLPVLAGAITMLLTDRNFNTTFFDPSGGGDPILYQHLFWFFGHPEVYILILPGFGMISHIVSHYSMKKETFGSLGMIYAMLSIGLLGFIVWAHHMFTVGMDVDTRAYFTAATMIIAIPTGIKVFSWLATIYGSPIKYTPPMLWSLGFIFLFTTGGLTGIVLSNSSLDIMLHDTYYVVAHFHYVLSMGAVFALFAGFTHWYPMITGLSLNQQYTKSHFYMMFIGVNITFFPQHFLGLAGMPRRYSDYPDSYTKWNMLSSMGSLLSLTSIMFFMFIVWESLISQRTVIWSNHLNTSLEWDNRLPVDFHNQMETGALFI</sequence>
<comment type="cofactor">
    <cofactor evidence="1">
        <name>Cu cation</name>
        <dbReference type="ChEBI" id="CHEBI:23378"/>
    </cofactor>
</comment>
<gene>
    <name evidence="22" type="primary">COX1</name>
</gene>
<dbReference type="GO" id="GO:0045277">
    <property type="term" value="C:respiratory chain complex IV"/>
    <property type="evidence" value="ECO:0007669"/>
    <property type="project" value="InterPro"/>
</dbReference>
<evidence type="ECO:0000256" key="12">
    <source>
        <dbReference type="ARBA" id="ARBA00022723"/>
    </source>
</evidence>
<comment type="subcellular location">
    <subcellularLocation>
        <location evidence="3">Membrane</location>
        <topology evidence="3">Multi-pass membrane protein</topology>
    </subcellularLocation>
    <subcellularLocation>
        <location evidence="19">Mitochondrion inner membrane</location>
        <topology evidence="19">Multi-pass membrane protein</topology>
    </subcellularLocation>
</comment>
<evidence type="ECO:0000256" key="3">
    <source>
        <dbReference type="ARBA" id="ARBA00004141"/>
    </source>
</evidence>
<feature type="transmembrane region" description="Helical" evidence="20">
    <location>
        <begin position="367"/>
        <end position="390"/>
    </location>
</feature>
<dbReference type="InterPro" id="IPR023615">
    <property type="entry name" value="Cyt_c_Oxase_su1_BS"/>
</dbReference>
<dbReference type="Pfam" id="PF00115">
    <property type="entry name" value="COX1"/>
    <property type="match status" value="1"/>
</dbReference>
<dbReference type="PROSITE" id="PS00077">
    <property type="entry name" value="COX1_CUB"/>
    <property type="match status" value="1"/>
</dbReference>
<comment type="similarity">
    <text evidence="5 19">Belongs to the heme-copper respiratory oxidase family.</text>
</comment>
<evidence type="ECO:0000256" key="11">
    <source>
        <dbReference type="ARBA" id="ARBA00022692"/>
    </source>
</evidence>
<feature type="transmembrane region" description="Helical" evidence="20">
    <location>
        <begin position="300"/>
        <end position="323"/>
    </location>
</feature>
<dbReference type="PANTHER" id="PTHR10422:SF18">
    <property type="entry name" value="CYTOCHROME C OXIDASE SUBUNIT 1"/>
    <property type="match status" value="1"/>
</dbReference>
<evidence type="ECO:0000256" key="8">
    <source>
        <dbReference type="ARBA" id="ARBA00022448"/>
    </source>
</evidence>
<dbReference type="PROSITE" id="PS50855">
    <property type="entry name" value="COX1"/>
    <property type="match status" value="1"/>
</dbReference>
<feature type="transmembrane region" description="Helical" evidence="20">
    <location>
        <begin position="180"/>
        <end position="207"/>
    </location>
</feature>
<feature type="transmembrane region" description="Helical" evidence="20">
    <location>
        <begin position="240"/>
        <end position="258"/>
    </location>
</feature>
<evidence type="ECO:0000256" key="13">
    <source>
        <dbReference type="ARBA" id="ARBA00022967"/>
    </source>
</evidence>
<dbReference type="PANTHER" id="PTHR10422">
    <property type="entry name" value="CYTOCHROME C OXIDASE SUBUNIT 1"/>
    <property type="match status" value="1"/>
</dbReference>
<dbReference type="FunFam" id="1.20.210.10:FF:000001">
    <property type="entry name" value="Cytochrome c oxidase subunit 1"/>
    <property type="match status" value="1"/>
</dbReference>
<keyword evidence="18 19" id="KW-0472">Membrane</keyword>
<keyword evidence="17 19" id="KW-0186">Copper</keyword>
<dbReference type="GO" id="GO:0046872">
    <property type="term" value="F:metal ion binding"/>
    <property type="evidence" value="ECO:0007669"/>
    <property type="project" value="UniProtKB-KW"/>
</dbReference>
<evidence type="ECO:0000256" key="20">
    <source>
        <dbReference type="SAM" id="Phobius"/>
    </source>
</evidence>
<dbReference type="InterPro" id="IPR033944">
    <property type="entry name" value="Cyt_c_oxase_su1_dom"/>
</dbReference>
<dbReference type="PRINTS" id="PR01165">
    <property type="entry name" value="CYCOXIDASEI"/>
</dbReference>
<evidence type="ECO:0000256" key="2">
    <source>
        <dbReference type="ARBA" id="ARBA00001971"/>
    </source>
</evidence>
<feature type="domain" description="Cytochrome oxidase subunit I profile" evidence="21">
    <location>
        <begin position="1"/>
        <end position="491"/>
    </location>
</feature>
<keyword evidence="14 19" id="KW-0249">Electron transport</keyword>
<dbReference type="GO" id="GO:0006123">
    <property type="term" value="P:mitochondrial electron transport, cytochrome c to oxygen"/>
    <property type="evidence" value="ECO:0007669"/>
    <property type="project" value="TreeGrafter"/>
</dbReference>
<evidence type="ECO:0000256" key="5">
    <source>
        <dbReference type="ARBA" id="ARBA00009578"/>
    </source>
</evidence>
<evidence type="ECO:0000256" key="10">
    <source>
        <dbReference type="ARBA" id="ARBA00022660"/>
    </source>
</evidence>
<keyword evidence="19" id="KW-0999">Mitochondrion inner membrane</keyword>
<evidence type="ECO:0000256" key="6">
    <source>
        <dbReference type="ARBA" id="ARBA00012949"/>
    </source>
</evidence>
<reference evidence="22" key="1">
    <citation type="submission" date="2017-05" db="EMBL/GenBank/DDBJ databases">
        <title>Determination of the complete mitochondrial DNA sequence of Octopus ocellatus.</title>
        <authorList>
            <person name="Wei C."/>
        </authorList>
    </citation>
    <scope>NUCLEOTIDE SEQUENCE</scope>
    <source>
        <strain evidence="22">NT19</strain>
    </source>
</reference>
<evidence type="ECO:0000256" key="4">
    <source>
        <dbReference type="ARBA" id="ARBA00004673"/>
    </source>
</evidence>
<accession>A0A344AYH0</accession>
<evidence type="ECO:0000256" key="16">
    <source>
        <dbReference type="ARBA" id="ARBA00023004"/>
    </source>
</evidence>
<geneLocation type="mitochondrion" evidence="22"/>
<evidence type="ECO:0000256" key="14">
    <source>
        <dbReference type="ARBA" id="ARBA00022982"/>
    </source>
</evidence>
<feature type="transmembrane region" description="Helical" evidence="20">
    <location>
        <begin position="270"/>
        <end position="288"/>
    </location>
</feature>
<dbReference type="Gene3D" id="1.20.210.10">
    <property type="entry name" value="Cytochrome c oxidase-like, subunit I domain"/>
    <property type="match status" value="1"/>
</dbReference>
<organism evidence="22">
    <name type="scientific">Amphioctopus fangsiao</name>
    <name type="common">Ocellated octopus</name>
    <name type="synonym">Octopus ocellatus</name>
    <dbReference type="NCBI Taxonomy" id="515817"/>
    <lineage>
        <taxon>Eukaryota</taxon>
        <taxon>Metazoa</taxon>
        <taxon>Spiralia</taxon>
        <taxon>Lophotrochozoa</taxon>
        <taxon>Mollusca</taxon>
        <taxon>Cephalopoda</taxon>
        <taxon>Coleoidea</taxon>
        <taxon>Octopodiformes</taxon>
        <taxon>Octopoda</taxon>
        <taxon>Incirrata</taxon>
        <taxon>Octopodidae</taxon>
        <taxon>Amphioctopus</taxon>
    </lineage>
</organism>
<comment type="catalytic activity">
    <reaction evidence="19">
        <text>4 Fe(II)-[cytochrome c] + O2 + 8 H(+)(in) = 4 Fe(III)-[cytochrome c] + 2 H2O + 4 H(+)(out)</text>
        <dbReference type="Rhea" id="RHEA:11436"/>
        <dbReference type="Rhea" id="RHEA-COMP:10350"/>
        <dbReference type="Rhea" id="RHEA-COMP:14399"/>
        <dbReference type="ChEBI" id="CHEBI:15377"/>
        <dbReference type="ChEBI" id="CHEBI:15378"/>
        <dbReference type="ChEBI" id="CHEBI:15379"/>
        <dbReference type="ChEBI" id="CHEBI:29033"/>
        <dbReference type="ChEBI" id="CHEBI:29034"/>
        <dbReference type="EC" id="7.1.1.9"/>
    </reaction>
</comment>
<evidence type="ECO:0000256" key="19">
    <source>
        <dbReference type="RuleBase" id="RU000369"/>
    </source>
</evidence>
<dbReference type="GO" id="GO:0015990">
    <property type="term" value="P:electron transport coupled proton transport"/>
    <property type="evidence" value="ECO:0007669"/>
    <property type="project" value="TreeGrafter"/>
</dbReference>
<name>A0A344AYH0_AMPFA</name>
<dbReference type="EMBL" id="MF029681">
    <property type="protein sequence ID" value="AWX90677.1"/>
    <property type="molecule type" value="Genomic_DNA"/>
</dbReference>
<keyword evidence="8 19" id="KW-0813">Transport</keyword>
<evidence type="ECO:0000313" key="22">
    <source>
        <dbReference type="EMBL" id="AWX90677.1"/>
    </source>
</evidence>
<proteinExistence type="inferred from homology"/>
<keyword evidence="13" id="KW-1278">Translocase</keyword>
<dbReference type="AlphaFoldDB" id="A0A344AYH0"/>
<feature type="transmembrane region" description="Helical" evidence="20">
    <location>
        <begin position="12"/>
        <end position="34"/>
    </location>
</feature>
<comment type="pathway">
    <text evidence="4 19">Energy metabolism; oxidative phosphorylation.</text>
</comment>
<evidence type="ECO:0000256" key="15">
    <source>
        <dbReference type="ARBA" id="ARBA00022989"/>
    </source>
</evidence>
<evidence type="ECO:0000256" key="9">
    <source>
        <dbReference type="ARBA" id="ARBA00022617"/>
    </source>
</evidence>
<dbReference type="GO" id="GO:0004129">
    <property type="term" value="F:cytochrome-c oxidase activity"/>
    <property type="evidence" value="ECO:0007669"/>
    <property type="project" value="UniProtKB-EC"/>
</dbReference>
<dbReference type="UniPathway" id="UPA00705"/>
<keyword evidence="11 19" id="KW-0812">Transmembrane</keyword>
<evidence type="ECO:0000256" key="17">
    <source>
        <dbReference type="ARBA" id="ARBA00023008"/>
    </source>
</evidence>
<keyword evidence="12 19" id="KW-0479">Metal-binding</keyword>
<dbReference type="CDD" id="cd01663">
    <property type="entry name" value="Cyt_c_Oxidase_I"/>
    <property type="match status" value="1"/>
</dbReference>
<keyword evidence="16 19" id="KW-0408">Iron</keyword>
<comment type="cofactor">
    <cofactor evidence="2">
        <name>heme</name>
        <dbReference type="ChEBI" id="CHEBI:30413"/>
    </cofactor>
</comment>
<keyword evidence="9 19" id="KW-0349">Heme</keyword>